<dbReference type="KEGG" id="asip:AQUSIP_22150"/>
<keyword evidence="3" id="KW-1185">Reference proteome</keyword>
<evidence type="ECO:0000256" key="1">
    <source>
        <dbReference type="SAM" id="Phobius"/>
    </source>
</evidence>
<evidence type="ECO:0008006" key="4">
    <source>
        <dbReference type="Google" id="ProtNLM"/>
    </source>
</evidence>
<dbReference type="SUPFAM" id="SSF54523">
    <property type="entry name" value="Pili subunits"/>
    <property type="match status" value="1"/>
</dbReference>
<reference evidence="2 3" key="1">
    <citation type="submission" date="2019-08" db="EMBL/GenBank/DDBJ databases">
        <authorList>
            <person name="Guy L."/>
        </authorList>
    </citation>
    <scope>NUCLEOTIDE SEQUENCE [LARGE SCALE GENOMIC DNA]</scope>
    <source>
        <strain evidence="2 3">SGT-108</strain>
    </source>
</reference>
<gene>
    <name evidence="2" type="ORF">AQUSIP_22150</name>
</gene>
<organism evidence="2 3">
    <name type="scientific">Aquicella siphonis</name>
    <dbReference type="NCBI Taxonomy" id="254247"/>
    <lineage>
        <taxon>Bacteria</taxon>
        <taxon>Pseudomonadati</taxon>
        <taxon>Pseudomonadota</taxon>
        <taxon>Gammaproteobacteria</taxon>
        <taxon>Legionellales</taxon>
        <taxon>Coxiellaceae</taxon>
        <taxon>Aquicella</taxon>
    </lineage>
</organism>
<dbReference type="EMBL" id="LR699119">
    <property type="protein sequence ID" value="VVC76888.1"/>
    <property type="molecule type" value="Genomic_DNA"/>
</dbReference>
<protein>
    <recommendedName>
        <fullName evidence="4">Type II secretion system protein G</fullName>
    </recommendedName>
</protein>
<dbReference type="AlphaFoldDB" id="A0A5E4PK54"/>
<dbReference type="Gene3D" id="3.30.700.10">
    <property type="entry name" value="Glycoprotein, Type 4 Pilin"/>
    <property type="match status" value="1"/>
</dbReference>
<dbReference type="InterPro" id="IPR045584">
    <property type="entry name" value="Pilin-like"/>
</dbReference>
<name>A0A5E4PK54_9COXI</name>
<evidence type="ECO:0000313" key="2">
    <source>
        <dbReference type="EMBL" id="VVC76888.1"/>
    </source>
</evidence>
<keyword evidence="1" id="KW-0812">Transmembrane</keyword>
<accession>A0A5E4PK54</accession>
<feature type="transmembrane region" description="Helical" evidence="1">
    <location>
        <begin position="12"/>
        <end position="31"/>
    </location>
</feature>
<keyword evidence="1" id="KW-1133">Transmembrane helix</keyword>
<dbReference type="Proteomes" id="UP000324194">
    <property type="component" value="Chromosome 1"/>
</dbReference>
<keyword evidence="1" id="KW-0472">Membrane</keyword>
<evidence type="ECO:0000313" key="3">
    <source>
        <dbReference type="Proteomes" id="UP000324194"/>
    </source>
</evidence>
<sequence>MRSMKKFQSGATLLEVMLVIVIGAAILYMSIQQYLTYRRDADALQVQANVDTIFQAMSSYYRMNCYGTTDGSYQMVAGTLNQAISPPNPLPISISTDLIDNGFLTTPMPRNPIVKPTGAGTNGYVAQFNRFDPPQDRQTCMAGTNATTPLPPNCTDPRGVGKIITWKAQVAVQLNNPTPTEAKLYLNLLAGDCLSTMSGSTVVPCSTSGNTGTFVVWEKLPSSGNAKFVSDYWVTMPTVSQFTQMYTTAPILNLTDGSSLPYQYYLCGN</sequence>
<proteinExistence type="predicted"/>